<keyword evidence="4" id="KW-0804">Transcription</keyword>
<dbReference type="EMBL" id="JBCGBO010000007">
    <property type="protein sequence ID" value="KAK9189059.1"/>
    <property type="molecule type" value="Genomic_DNA"/>
</dbReference>
<comment type="caution">
    <text evidence="9">The sequence shown here is derived from an EMBL/GenBank/DDBJ whole genome shotgun (WGS) entry which is preliminary data.</text>
</comment>
<evidence type="ECO:0000313" key="9">
    <source>
        <dbReference type="EMBL" id="KAK9189059.1"/>
    </source>
</evidence>
<keyword evidence="3" id="KW-0238">DNA-binding</keyword>
<comment type="subcellular location">
    <subcellularLocation>
        <location evidence="1">Nucleus</location>
    </subcellularLocation>
</comment>
<dbReference type="Pfam" id="PF03106">
    <property type="entry name" value="WRKY"/>
    <property type="match status" value="1"/>
</dbReference>
<feature type="compositionally biased region" description="Basic and acidic residues" evidence="7">
    <location>
        <begin position="90"/>
        <end position="103"/>
    </location>
</feature>
<feature type="compositionally biased region" description="Basic and acidic residues" evidence="7">
    <location>
        <begin position="123"/>
        <end position="143"/>
    </location>
</feature>
<feature type="region of interest" description="Disordered" evidence="7">
    <location>
        <begin position="158"/>
        <end position="202"/>
    </location>
</feature>
<sequence>MENRKEKSLFGKACEEEETKETIGEEEAEDDVHVHIHAKIQKEEKLKSVKTKVGEIREENEKLKLSLAKMAKDYQSLQSHFLDILQQEEAQKSKDKISTHHDQENEEVDELVSLSLGRTSAQPKKDEKKICNNLSDGHEKNDKEGLALGLDCSRFEFSSNSRESENRPSPANTTCEQLKEQEPTEIWSPSKINLKSKRSDDQDEEVFQKAQLKKARVSVRARCDTPTMNDGCQWRKYGQKIAKGNPCPRAYYRCTISPTCPVRKQVQRWHEDMSILITTYEGTHNHPLPISATAMASTTSAAASMLQCRSSTSQLGTSVSVSTPPNLHGLNFIFSENARPHDQLNFSSSSISNTNAHPTIVLDLTAPATFSHFNRLSSSAPRYNSSSTSLNFSSPFSTNSLQTSWSSGYSNNYANYLGKQPAQEHIYKPYMQMMNNPRTPPPIPQVQSLTESTIAATTKIITSNPNFQSALAAAISSYIGQQNVGGPGESSSLDMKCGKPNFSIKSAADSSAQNGTLGFASSLLDKYLPSSTHQQPAVSIFPLNSPPFSASKTALGSPVEVKDHVKI</sequence>
<dbReference type="GO" id="GO:0005634">
    <property type="term" value="C:nucleus"/>
    <property type="evidence" value="ECO:0007669"/>
    <property type="project" value="UniProtKB-SubCell"/>
</dbReference>
<feature type="coiled-coil region" evidence="6">
    <location>
        <begin position="39"/>
        <end position="73"/>
    </location>
</feature>
<dbReference type="Proteomes" id="UP001428341">
    <property type="component" value="Unassembled WGS sequence"/>
</dbReference>
<dbReference type="PANTHER" id="PTHR31429:SF97">
    <property type="entry name" value="WRKY TRANSCRIPTION FACTOR 36-RELATED"/>
    <property type="match status" value="1"/>
</dbReference>
<evidence type="ECO:0000256" key="1">
    <source>
        <dbReference type="ARBA" id="ARBA00004123"/>
    </source>
</evidence>
<evidence type="ECO:0000256" key="7">
    <source>
        <dbReference type="SAM" id="MobiDB-lite"/>
    </source>
</evidence>
<proteinExistence type="predicted"/>
<dbReference type="Gene3D" id="2.20.25.80">
    <property type="entry name" value="WRKY domain"/>
    <property type="match status" value="1"/>
</dbReference>
<dbReference type="PROSITE" id="PS50811">
    <property type="entry name" value="WRKY"/>
    <property type="match status" value="1"/>
</dbReference>
<evidence type="ECO:0000256" key="6">
    <source>
        <dbReference type="SAM" id="Coils"/>
    </source>
</evidence>
<dbReference type="InterPro" id="IPR044810">
    <property type="entry name" value="WRKY_plant"/>
</dbReference>
<evidence type="ECO:0000256" key="4">
    <source>
        <dbReference type="ARBA" id="ARBA00023163"/>
    </source>
</evidence>
<accession>A0AAP0M3H8</accession>
<evidence type="ECO:0000259" key="8">
    <source>
        <dbReference type="PROSITE" id="PS50811"/>
    </source>
</evidence>
<evidence type="ECO:0000313" key="10">
    <source>
        <dbReference type="Proteomes" id="UP001428341"/>
    </source>
</evidence>
<keyword evidence="5" id="KW-0539">Nucleus</keyword>
<reference evidence="9 10" key="1">
    <citation type="submission" date="2024-05" db="EMBL/GenBank/DDBJ databases">
        <title>Haplotype-resolved chromosome-level genome assembly of Huyou (Citrus changshanensis).</title>
        <authorList>
            <person name="Miao C."/>
            <person name="Chen W."/>
            <person name="Wu Y."/>
            <person name="Wang L."/>
            <person name="Zhao S."/>
            <person name="Grierson D."/>
            <person name="Xu C."/>
            <person name="Chen K."/>
        </authorList>
    </citation>
    <scope>NUCLEOTIDE SEQUENCE [LARGE SCALE GENOMIC DNA]</scope>
    <source>
        <strain evidence="9">01-14</strain>
        <tissue evidence="9">Leaf</tissue>
    </source>
</reference>
<feature type="region of interest" description="Disordered" evidence="7">
    <location>
        <begin position="90"/>
        <end position="143"/>
    </location>
</feature>
<dbReference type="InterPro" id="IPR036576">
    <property type="entry name" value="WRKY_dom_sf"/>
</dbReference>
<keyword evidence="6" id="KW-0175">Coiled coil</keyword>
<evidence type="ECO:0000256" key="3">
    <source>
        <dbReference type="ARBA" id="ARBA00023125"/>
    </source>
</evidence>
<dbReference type="AlphaFoldDB" id="A0AAP0M3H8"/>
<dbReference type="GO" id="GO:0003700">
    <property type="term" value="F:DNA-binding transcription factor activity"/>
    <property type="evidence" value="ECO:0007669"/>
    <property type="project" value="InterPro"/>
</dbReference>
<evidence type="ECO:0000256" key="5">
    <source>
        <dbReference type="ARBA" id="ARBA00023242"/>
    </source>
</evidence>
<protein>
    <recommendedName>
        <fullName evidence="8">WRKY domain-containing protein</fullName>
    </recommendedName>
</protein>
<dbReference type="InterPro" id="IPR003657">
    <property type="entry name" value="WRKY_dom"/>
</dbReference>
<feature type="compositionally biased region" description="Acidic residues" evidence="7">
    <location>
        <begin position="15"/>
        <end position="30"/>
    </location>
</feature>
<feature type="domain" description="WRKY" evidence="8">
    <location>
        <begin position="223"/>
        <end position="289"/>
    </location>
</feature>
<feature type="region of interest" description="Disordered" evidence="7">
    <location>
        <begin position="1"/>
        <end position="30"/>
    </location>
</feature>
<keyword evidence="2" id="KW-0805">Transcription regulation</keyword>
<gene>
    <name evidence="9" type="ORF">WN944_020464</name>
</gene>
<keyword evidence="10" id="KW-1185">Reference proteome</keyword>
<dbReference type="GO" id="GO:0043565">
    <property type="term" value="F:sequence-specific DNA binding"/>
    <property type="evidence" value="ECO:0007669"/>
    <property type="project" value="InterPro"/>
</dbReference>
<dbReference type="FunFam" id="2.20.25.80:FF:000002">
    <property type="entry name" value="probable WRKY transcription factor 31"/>
    <property type="match status" value="1"/>
</dbReference>
<dbReference type="PANTHER" id="PTHR31429">
    <property type="entry name" value="WRKY TRANSCRIPTION FACTOR 36-RELATED"/>
    <property type="match status" value="1"/>
</dbReference>
<dbReference type="SUPFAM" id="SSF118290">
    <property type="entry name" value="WRKY DNA-binding domain"/>
    <property type="match status" value="1"/>
</dbReference>
<evidence type="ECO:0000256" key="2">
    <source>
        <dbReference type="ARBA" id="ARBA00023015"/>
    </source>
</evidence>
<dbReference type="SMART" id="SM00774">
    <property type="entry name" value="WRKY"/>
    <property type="match status" value="1"/>
</dbReference>
<organism evidence="9 10">
    <name type="scientific">Citrus x changshan-huyou</name>
    <dbReference type="NCBI Taxonomy" id="2935761"/>
    <lineage>
        <taxon>Eukaryota</taxon>
        <taxon>Viridiplantae</taxon>
        <taxon>Streptophyta</taxon>
        <taxon>Embryophyta</taxon>
        <taxon>Tracheophyta</taxon>
        <taxon>Spermatophyta</taxon>
        <taxon>Magnoliopsida</taxon>
        <taxon>eudicotyledons</taxon>
        <taxon>Gunneridae</taxon>
        <taxon>Pentapetalae</taxon>
        <taxon>rosids</taxon>
        <taxon>malvids</taxon>
        <taxon>Sapindales</taxon>
        <taxon>Rutaceae</taxon>
        <taxon>Aurantioideae</taxon>
        <taxon>Citrus</taxon>
    </lineage>
</organism>
<name>A0AAP0M3H8_9ROSI</name>